<evidence type="ECO:0008006" key="4">
    <source>
        <dbReference type="Google" id="ProtNLM"/>
    </source>
</evidence>
<evidence type="ECO:0000256" key="1">
    <source>
        <dbReference type="ARBA" id="ARBA00008520"/>
    </source>
</evidence>
<accession>A0A094SCE1</accession>
<comment type="similarity">
    <text evidence="1">Belongs to the bacterial solute-binding protein 1 family.</text>
</comment>
<evidence type="ECO:0000256" key="2">
    <source>
        <dbReference type="ARBA" id="ARBA00022448"/>
    </source>
</evidence>
<dbReference type="Gene3D" id="3.40.190.10">
    <property type="entry name" value="Periplasmic binding protein-like II"/>
    <property type="match status" value="2"/>
</dbReference>
<gene>
    <name evidence="3" type="ORF">GM50_16275</name>
</gene>
<sequence>MKKFSIASIAVAALAATVAIVPSANAVDEVTIFGGFGGAQAEGFQAELTAFGAANGIKITYTTLASYDTDIRVKVKAGQAPNIGMWPQPGGLLEYSSVLEPIDNLKSVDLAGIKKTLVPGWANLATKGGKTYGLPVSANVKSLVWYNPSNFKAAGLTVPKTDADLTKLTNTIKSKKLGFPWCVGIESGGATGWAATDWMEEYVLRYGGEAQYTAWWKGKLPWSSPTVQKAAKKFADVALTPGNVNGGGKAIAATNFGTTANLFVKDKSKCFMMRQGSFITDFFPDAIKAEYKANNFTNVGVFKLPAPAGTTDAVLGGGDLAAAFDDNAATQKVMNFILSDKLGQGAMLKTYPSYLSAHKTFPSAGYANPITKNIAGILSSAKLFGFDGSDLAPAVVNATQWKELTNWISGKKTQKQAFAAIDASWNKA</sequence>
<proteinExistence type="inferred from homology"/>
<evidence type="ECO:0000313" key="3">
    <source>
        <dbReference type="EMBL" id="KGA15788.1"/>
    </source>
</evidence>
<dbReference type="PANTHER" id="PTHR43649:SF29">
    <property type="entry name" value="OSMOPROTECTIVE COMPOUNDS-BINDING PROTEIN GGTB"/>
    <property type="match status" value="1"/>
</dbReference>
<dbReference type="PANTHER" id="PTHR43649">
    <property type="entry name" value="ARABINOSE-BINDING PROTEIN-RELATED"/>
    <property type="match status" value="1"/>
</dbReference>
<organism evidence="3">
    <name type="scientific">freshwater metagenome</name>
    <dbReference type="NCBI Taxonomy" id="449393"/>
    <lineage>
        <taxon>unclassified sequences</taxon>
        <taxon>metagenomes</taxon>
        <taxon>ecological metagenomes</taxon>
    </lineage>
</organism>
<dbReference type="EMBL" id="JNSK01000084">
    <property type="protein sequence ID" value="KGA15788.1"/>
    <property type="molecule type" value="Genomic_DNA"/>
</dbReference>
<dbReference type="InterPro" id="IPR050490">
    <property type="entry name" value="Bact_solute-bd_prot1"/>
</dbReference>
<name>A0A094SCE1_9ZZZZ</name>
<comment type="caution">
    <text evidence="3">The sequence shown here is derived from an EMBL/GenBank/DDBJ whole genome shotgun (WGS) entry which is preliminary data.</text>
</comment>
<dbReference type="AlphaFoldDB" id="A0A094SCE1"/>
<reference evidence="3" key="1">
    <citation type="submission" date="2014-05" db="EMBL/GenBank/DDBJ databases">
        <title>Key roles for freshwater Actinobacteria revealed by deep metagenomic sequencing.</title>
        <authorList>
            <person name="Ghai R."/>
            <person name="Mizuno C.M."/>
            <person name="Picazo A."/>
            <person name="Camacho A."/>
            <person name="Rodriguez-Valera F."/>
        </authorList>
    </citation>
    <scope>NUCLEOTIDE SEQUENCE</scope>
</reference>
<dbReference type="SUPFAM" id="SSF53850">
    <property type="entry name" value="Periplasmic binding protein-like II"/>
    <property type="match status" value="1"/>
</dbReference>
<protein>
    <recommendedName>
        <fullName evidence="4">ABC transporter substrate-binding protein</fullName>
    </recommendedName>
</protein>
<keyword evidence="2" id="KW-0813">Transport</keyword>